<dbReference type="AlphaFoldDB" id="A0A077AT37"/>
<evidence type="ECO:0000256" key="5">
    <source>
        <dbReference type="ARBA" id="ARBA00022842"/>
    </source>
</evidence>
<dbReference type="PROSITE" id="PS00723">
    <property type="entry name" value="POLYPRENYL_SYNTHASE_1"/>
    <property type="match status" value="1"/>
</dbReference>
<accession>A0A077AT37</accession>
<reference evidence="7 8" key="1">
    <citation type="submission" date="2014-07" db="EMBL/GenBank/DDBJ databases">
        <title>Comparative genomic insights into amoeba endosymbionts belonging to the families of Holosporaceae and Candidatus Midichloriaceae within Rickettsiales.</title>
        <authorList>
            <person name="Wang Z."/>
            <person name="Wu M."/>
        </authorList>
    </citation>
    <scope>NUCLEOTIDE SEQUENCE [LARGE SCALE GENOMIC DNA]</scope>
    <source>
        <strain evidence="7">PRA3</strain>
    </source>
</reference>
<dbReference type="InterPro" id="IPR000092">
    <property type="entry name" value="Polyprenyl_synt"/>
</dbReference>
<dbReference type="GO" id="GO:0004659">
    <property type="term" value="F:prenyltransferase activity"/>
    <property type="evidence" value="ECO:0007669"/>
    <property type="project" value="InterPro"/>
</dbReference>
<dbReference type="CDD" id="cd00685">
    <property type="entry name" value="Trans_IPPS_HT"/>
    <property type="match status" value="1"/>
</dbReference>
<dbReference type="PROSITE" id="PS00444">
    <property type="entry name" value="POLYPRENYL_SYNTHASE_2"/>
    <property type="match status" value="1"/>
</dbReference>
<organism evidence="7 8">
    <name type="scientific">Candidatus Odyssella acanthamoebae</name>
    <dbReference type="NCBI Taxonomy" id="91604"/>
    <lineage>
        <taxon>Bacteria</taxon>
        <taxon>Pseudomonadati</taxon>
        <taxon>Pseudomonadota</taxon>
        <taxon>Alphaproteobacteria</taxon>
        <taxon>Holosporales</taxon>
        <taxon>Candidatus Paracaedibacteraceae</taxon>
        <taxon>Candidatus Odyssella</taxon>
    </lineage>
</organism>
<dbReference type="KEGG" id="paca:ID47_00285"/>
<dbReference type="Gene3D" id="1.10.600.10">
    <property type="entry name" value="Farnesyl Diphosphate Synthase"/>
    <property type="match status" value="1"/>
</dbReference>
<dbReference type="PANTHER" id="PTHR12001:SF69">
    <property type="entry name" value="ALL TRANS-POLYPRENYL-DIPHOSPHATE SYNTHASE PDSS1"/>
    <property type="match status" value="1"/>
</dbReference>
<dbReference type="STRING" id="91604.ID47_00285"/>
<evidence type="ECO:0000313" key="7">
    <source>
        <dbReference type="EMBL" id="AIK95531.1"/>
    </source>
</evidence>
<evidence type="ECO:0000256" key="1">
    <source>
        <dbReference type="ARBA" id="ARBA00001946"/>
    </source>
</evidence>
<dbReference type="Proteomes" id="UP000028926">
    <property type="component" value="Chromosome"/>
</dbReference>
<keyword evidence="5" id="KW-0460">Magnesium</keyword>
<keyword evidence="4" id="KW-0479">Metal-binding</keyword>
<name>A0A077AT37_9PROT</name>
<dbReference type="InterPro" id="IPR008949">
    <property type="entry name" value="Isoprenoid_synthase_dom_sf"/>
</dbReference>
<evidence type="ECO:0000256" key="3">
    <source>
        <dbReference type="ARBA" id="ARBA00022679"/>
    </source>
</evidence>
<dbReference type="Pfam" id="PF00348">
    <property type="entry name" value="polyprenyl_synt"/>
    <property type="match status" value="1"/>
</dbReference>
<dbReference type="OrthoDB" id="9805316at2"/>
<comment type="similarity">
    <text evidence="2 6">Belongs to the FPP/GGPP synthase family.</text>
</comment>
<evidence type="ECO:0000313" key="8">
    <source>
        <dbReference type="Proteomes" id="UP000028926"/>
    </source>
</evidence>
<dbReference type="HOGENOM" id="CLU_014015_2_0_5"/>
<proteinExistence type="inferred from homology"/>
<dbReference type="InterPro" id="IPR033749">
    <property type="entry name" value="Polyprenyl_synt_CS"/>
</dbReference>
<sequence>MALAAVHENSLTAFENLSSLVADSMRLVDALIDDHLKSDIPLIEQIAKHIIYSGGKRLRPALVILASHIHGHISPSTIALAAAVEFIHTATLLHDDVIDESDLRRGTPTAHTVWGNTAAILVGDFLFAKAFELMVTTGDLRVLQILSKTSAVITAGEVRQLVESHSFDLSIEASLQIMGAKTAELFGAACQTGALVAGASDQDALDFYHYGYNLGLIFQITDDVLDYQVTNDARGKVPGDDFREGKITLPVIYAYQMATVEERKFLNQTMIELNQTAEDLNRMRHLIESHKGFEKSLALAADIMRQSQPLTHKQGDFKVLLNGLLRECLTRNK</sequence>
<keyword evidence="3 6" id="KW-0808">Transferase</keyword>
<evidence type="ECO:0000256" key="6">
    <source>
        <dbReference type="RuleBase" id="RU004466"/>
    </source>
</evidence>
<gene>
    <name evidence="7" type="ORF">ID47_00285</name>
</gene>
<protein>
    <submittedName>
        <fullName evidence="7">Farnesyltranstransferase</fullName>
    </submittedName>
</protein>
<dbReference type="PANTHER" id="PTHR12001">
    <property type="entry name" value="GERANYLGERANYL PYROPHOSPHATE SYNTHASE"/>
    <property type="match status" value="1"/>
</dbReference>
<comment type="cofactor">
    <cofactor evidence="1">
        <name>Mg(2+)</name>
        <dbReference type="ChEBI" id="CHEBI:18420"/>
    </cofactor>
</comment>
<dbReference type="GO" id="GO:0046872">
    <property type="term" value="F:metal ion binding"/>
    <property type="evidence" value="ECO:0007669"/>
    <property type="project" value="UniProtKB-KW"/>
</dbReference>
<dbReference type="SFLD" id="SFLDS00005">
    <property type="entry name" value="Isoprenoid_Synthase_Type_I"/>
    <property type="match status" value="1"/>
</dbReference>
<dbReference type="EMBL" id="CP008941">
    <property type="protein sequence ID" value="AIK95531.1"/>
    <property type="molecule type" value="Genomic_DNA"/>
</dbReference>
<evidence type="ECO:0000256" key="2">
    <source>
        <dbReference type="ARBA" id="ARBA00006706"/>
    </source>
</evidence>
<dbReference type="eggNOG" id="COG0142">
    <property type="taxonomic scope" value="Bacteria"/>
</dbReference>
<keyword evidence="8" id="KW-1185">Reference proteome</keyword>
<dbReference type="SUPFAM" id="SSF48576">
    <property type="entry name" value="Terpenoid synthases"/>
    <property type="match status" value="1"/>
</dbReference>
<dbReference type="GO" id="GO:0008299">
    <property type="term" value="P:isoprenoid biosynthetic process"/>
    <property type="evidence" value="ECO:0007669"/>
    <property type="project" value="InterPro"/>
</dbReference>
<evidence type="ECO:0000256" key="4">
    <source>
        <dbReference type="ARBA" id="ARBA00022723"/>
    </source>
</evidence>